<evidence type="ECO:0000313" key="3">
    <source>
        <dbReference type="Proteomes" id="UP001197093"/>
    </source>
</evidence>
<dbReference type="Gene3D" id="3.90.1300.10">
    <property type="entry name" value="Amidase signature (AS) domain"/>
    <property type="match status" value="2"/>
</dbReference>
<name>A0AAD4F7X8_9PEZI</name>
<comment type="caution">
    <text evidence="2">The sequence shown here is derived from an EMBL/GenBank/DDBJ whole genome shotgun (WGS) entry which is preliminary data.</text>
</comment>
<organism evidence="2 3">
    <name type="scientific">Staphylotrichum longicolle</name>
    <dbReference type="NCBI Taxonomy" id="669026"/>
    <lineage>
        <taxon>Eukaryota</taxon>
        <taxon>Fungi</taxon>
        <taxon>Dikarya</taxon>
        <taxon>Ascomycota</taxon>
        <taxon>Pezizomycotina</taxon>
        <taxon>Sordariomycetes</taxon>
        <taxon>Sordariomycetidae</taxon>
        <taxon>Sordariales</taxon>
        <taxon>Chaetomiaceae</taxon>
        <taxon>Staphylotrichum</taxon>
    </lineage>
</organism>
<dbReference type="SUPFAM" id="SSF75304">
    <property type="entry name" value="Amidase signature (AS) enzymes"/>
    <property type="match status" value="1"/>
</dbReference>
<protein>
    <recommendedName>
        <fullName evidence="1">Amidase domain-containing protein</fullName>
    </recommendedName>
</protein>
<dbReference type="AlphaFoldDB" id="A0AAD4F7X8"/>
<evidence type="ECO:0000313" key="2">
    <source>
        <dbReference type="EMBL" id="KAG7293422.1"/>
    </source>
</evidence>
<dbReference type="InterPro" id="IPR023631">
    <property type="entry name" value="Amidase_dom"/>
</dbReference>
<reference evidence="2" key="1">
    <citation type="submission" date="2023-02" db="EMBL/GenBank/DDBJ databases">
        <authorList>
            <person name="Palmer J.M."/>
        </authorList>
    </citation>
    <scope>NUCLEOTIDE SEQUENCE</scope>
    <source>
        <strain evidence="2">FW57</strain>
    </source>
</reference>
<sequence>MAPPARRFANHPGAKEAPAVALEYRREEDKNPSLRGLPLVIASAVVSRLPFIQKHLWENAKFGQPKDAPGLEGVPWRIHPNVIPLADSSSPAGGILELGADLQTPQPADLAGRFHSAADYHALYQSGAATPLQVAEALLPLVRRDAQPPSKYAVAWTQTDVEGVLSAARASTERWAAGRPLGVMDGVPFGVKDDVDVKGFVSTMGMRVDEREEYFRKPRTKTAWPAEKLEEAGGIMMGKMNQHEVGMDTTGCNPSTGIATNWYNKTYFPGGSSAGAGSALSGGIVPIAVGTDAGGSMRIPPAFCGVYGLKPTHNRTCGMSSSMCVVGPMAATAADLTIAYRLMAQPNPDDPAQNLLAVPPVRAILDQTLAHLTSPAGGAYQPVDIQLPYLREGQIAHSATCLTEAACDARGRKPADPLSLLNAANRILVGAGAQTPALDYLKYGQLRQAIMAHLAFLFEKYPGMLLLTPTTPIAGWPIKPGDDAYGCFDGNLSMRNMTFAWLANTSGCPAVSFPAGYVDAEQGEGPLPVGLMAMGEWGEEERLLAFAREREGFLNEVYPGGRRRPEEWADVIALAREEAGKGQGKGGEGEE</sequence>
<keyword evidence="3" id="KW-1185">Reference proteome</keyword>
<accession>A0AAD4F7X8</accession>
<dbReference type="Pfam" id="PF01425">
    <property type="entry name" value="Amidase"/>
    <property type="match status" value="1"/>
</dbReference>
<dbReference type="InterPro" id="IPR036928">
    <property type="entry name" value="AS_sf"/>
</dbReference>
<evidence type="ECO:0000259" key="1">
    <source>
        <dbReference type="Pfam" id="PF01425"/>
    </source>
</evidence>
<dbReference type="Proteomes" id="UP001197093">
    <property type="component" value="Unassembled WGS sequence"/>
</dbReference>
<proteinExistence type="predicted"/>
<gene>
    <name evidence="2" type="ORF">NEMBOFW57_003472</name>
</gene>
<dbReference type="EMBL" id="JAHCVI010000001">
    <property type="protein sequence ID" value="KAG7293422.1"/>
    <property type="molecule type" value="Genomic_DNA"/>
</dbReference>
<feature type="domain" description="Amidase" evidence="1">
    <location>
        <begin position="155"/>
        <end position="356"/>
    </location>
</feature>
<dbReference type="InterPro" id="IPR000120">
    <property type="entry name" value="Amidase"/>
</dbReference>
<dbReference type="PANTHER" id="PTHR11895">
    <property type="entry name" value="TRANSAMIDASE"/>
    <property type="match status" value="1"/>
</dbReference>
<dbReference type="GO" id="GO:0003824">
    <property type="term" value="F:catalytic activity"/>
    <property type="evidence" value="ECO:0007669"/>
    <property type="project" value="InterPro"/>
</dbReference>
<dbReference type="PANTHER" id="PTHR11895:SF67">
    <property type="entry name" value="AMIDASE DOMAIN-CONTAINING PROTEIN"/>
    <property type="match status" value="1"/>
</dbReference>